<name>A0A6A6W9L5_9PEZI</name>
<protein>
    <submittedName>
        <fullName evidence="2">Calcium-dependent phosphotriesterase</fullName>
    </submittedName>
</protein>
<dbReference type="PANTHER" id="PTHR42060:SF1">
    <property type="entry name" value="NHL REPEAT-CONTAINING PROTEIN"/>
    <property type="match status" value="1"/>
</dbReference>
<proteinExistence type="predicted"/>
<dbReference type="Proteomes" id="UP000799437">
    <property type="component" value="Unassembled WGS sequence"/>
</dbReference>
<dbReference type="SUPFAM" id="SSF63829">
    <property type="entry name" value="Calcium-dependent phosphotriesterase"/>
    <property type="match status" value="1"/>
</dbReference>
<dbReference type="AlphaFoldDB" id="A0A6A6W9L5"/>
<keyword evidence="1" id="KW-0732">Signal</keyword>
<feature type="chain" id="PRO_5025590435" evidence="1">
    <location>
        <begin position="22"/>
        <end position="325"/>
    </location>
</feature>
<dbReference type="GeneID" id="54489243"/>
<sequence>MPFAFPTLIALLTLLLPTVISKPLQTPETLYTFPTSATGPTFLENIAVRADNSLLLTTLSSATIYTYNPETPHVAPFVLATFPPPLNGVTGIAEYAPDMFAVAVGTWNVSAQRATGLEIWRVDLSRSGGGDKIGAETRMVVRVPEARALNGITAVPGQKGRVLVAESYGGVVYAVDMRRGTYEVAISSACLAAGDRLGVNGIHVSGSYAYFVNSFGGFFGRVAIHANGTARGDVEKLVGFEVGPMSVWDDFATDGKGVFWIASHPNTVVKVGKGRDGWVSEVVAETGDKGDIGPTSVAFGRGRRQNLLYVVSGDGRVQRLNTREV</sequence>
<dbReference type="EMBL" id="ML996571">
    <property type="protein sequence ID" value="KAF2758724.1"/>
    <property type="molecule type" value="Genomic_DNA"/>
</dbReference>
<dbReference type="Gene3D" id="2.120.10.30">
    <property type="entry name" value="TolB, C-terminal domain"/>
    <property type="match status" value="1"/>
</dbReference>
<accession>A0A6A6W9L5</accession>
<organism evidence="2 3">
    <name type="scientific">Pseudovirgaria hyperparasitica</name>
    <dbReference type="NCBI Taxonomy" id="470096"/>
    <lineage>
        <taxon>Eukaryota</taxon>
        <taxon>Fungi</taxon>
        <taxon>Dikarya</taxon>
        <taxon>Ascomycota</taxon>
        <taxon>Pezizomycotina</taxon>
        <taxon>Dothideomycetes</taxon>
        <taxon>Dothideomycetes incertae sedis</taxon>
        <taxon>Acrospermales</taxon>
        <taxon>Acrospermaceae</taxon>
        <taxon>Pseudovirgaria</taxon>
    </lineage>
</organism>
<dbReference type="RefSeq" id="XP_033601175.1">
    <property type="nucleotide sequence ID" value="XM_033748189.1"/>
</dbReference>
<evidence type="ECO:0000256" key="1">
    <source>
        <dbReference type="SAM" id="SignalP"/>
    </source>
</evidence>
<keyword evidence="3" id="KW-1185">Reference proteome</keyword>
<gene>
    <name evidence="2" type="ORF">EJ05DRAFT_510617</name>
</gene>
<dbReference type="OrthoDB" id="9977941at2759"/>
<evidence type="ECO:0000313" key="2">
    <source>
        <dbReference type="EMBL" id="KAF2758724.1"/>
    </source>
</evidence>
<evidence type="ECO:0000313" key="3">
    <source>
        <dbReference type="Proteomes" id="UP000799437"/>
    </source>
</evidence>
<dbReference type="InterPro" id="IPR052998">
    <property type="entry name" value="Hetero-Diels-Alderase-like"/>
</dbReference>
<reference evidence="2" key="1">
    <citation type="journal article" date="2020" name="Stud. Mycol.">
        <title>101 Dothideomycetes genomes: a test case for predicting lifestyles and emergence of pathogens.</title>
        <authorList>
            <person name="Haridas S."/>
            <person name="Albert R."/>
            <person name="Binder M."/>
            <person name="Bloem J."/>
            <person name="Labutti K."/>
            <person name="Salamov A."/>
            <person name="Andreopoulos B."/>
            <person name="Baker S."/>
            <person name="Barry K."/>
            <person name="Bills G."/>
            <person name="Bluhm B."/>
            <person name="Cannon C."/>
            <person name="Castanera R."/>
            <person name="Culley D."/>
            <person name="Daum C."/>
            <person name="Ezra D."/>
            <person name="Gonzalez J."/>
            <person name="Henrissat B."/>
            <person name="Kuo A."/>
            <person name="Liang C."/>
            <person name="Lipzen A."/>
            <person name="Lutzoni F."/>
            <person name="Magnuson J."/>
            <person name="Mondo S."/>
            <person name="Nolan M."/>
            <person name="Ohm R."/>
            <person name="Pangilinan J."/>
            <person name="Park H.-J."/>
            <person name="Ramirez L."/>
            <person name="Alfaro M."/>
            <person name="Sun H."/>
            <person name="Tritt A."/>
            <person name="Yoshinaga Y."/>
            <person name="Zwiers L.-H."/>
            <person name="Turgeon B."/>
            <person name="Goodwin S."/>
            <person name="Spatafora J."/>
            <person name="Crous P."/>
            <person name="Grigoriev I."/>
        </authorList>
    </citation>
    <scope>NUCLEOTIDE SEQUENCE</scope>
    <source>
        <strain evidence="2">CBS 121739</strain>
    </source>
</reference>
<dbReference type="InterPro" id="IPR011042">
    <property type="entry name" value="6-blade_b-propeller_TolB-like"/>
</dbReference>
<feature type="signal peptide" evidence="1">
    <location>
        <begin position="1"/>
        <end position="21"/>
    </location>
</feature>
<dbReference type="PANTHER" id="PTHR42060">
    <property type="entry name" value="NHL REPEAT-CONTAINING PROTEIN-RELATED"/>
    <property type="match status" value="1"/>
</dbReference>